<feature type="transmembrane region" description="Helical" evidence="7">
    <location>
        <begin position="268"/>
        <end position="291"/>
    </location>
</feature>
<dbReference type="PROSITE" id="PS50850">
    <property type="entry name" value="MFS"/>
    <property type="match status" value="1"/>
</dbReference>
<dbReference type="Gene3D" id="1.20.1250.20">
    <property type="entry name" value="MFS general substrate transporter like domains"/>
    <property type="match status" value="1"/>
</dbReference>
<keyword evidence="10" id="KW-1185">Reference proteome</keyword>
<dbReference type="PANTHER" id="PTHR42718:SF47">
    <property type="entry name" value="METHYL VIOLOGEN RESISTANCE PROTEIN SMVA"/>
    <property type="match status" value="1"/>
</dbReference>
<keyword evidence="4 7" id="KW-0812">Transmembrane</keyword>
<evidence type="ECO:0000256" key="7">
    <source>
        <dbReference type="SAM" id="Phobius"/>
    </source>
</evidence>
<proteinExistence type="predicted"/>
<comment type="subcellular location">
    <subcellularLocation>
        <location evidence="1">Cell membrane</location>
        <topology evidence="1">Multi-pass membrane protein</topology>
    </subcellularLocation>
</comment>
<feature type="transmembrane region" description="Helical" evidence="7">
    <location>
        <begin position="12"/>
        <end position="34"/>
    </location>
</feature>
<dbReference type="SUPFAM" id="SSF103473">
    <property type="entry name" value="MFS general substrate transporter"/>
    <property type="match status" value="1"/>
</dbReference>
<reference evidence="9 10" key="2">
    <citation type="submission" date="2020-03" db="EMBL/GenBank/DDBJ databases">
        <authorList>
            <person name="Ichikawa N."/>
            <person name="Kimura A."/>
            <person name="Kitahashi Y."/>
            <person name="Uohara A."/>
        </authorList>
    </citation>
    <scope>NUCLEOTIDE SEQUENCE [LARGE SCALE GENOMIC DNA]</scope>
    <source>
        <strain evidence="9 10">NBRC 105367</strain>
    </source>
</reference>
<sequence>MVAAYSSSPAMLIAARALLGVAGATLMPSMMALIRNMFRDPRQMATAIGIWFSCFMGGMILGPLVGGALLSTFWWGSAFLLGVPFMVLLLVAGPVLLPEYRDPEAGRLDLASVALSLAAILPVIYGLKEFAREGWHTTPAAAVVLGVLAGAVFVRRQRRLASPLLDLRLFANRTFSSALGSGLCLGIVMAGVTLTSTLYLQAVRGLSPLQAGLWLIPQTVAMAAGLMGSSALARRIRPAHLMAGGLLVAAAGMVAQTRTDADGGVGPVVLGLALTSLGIAPTMALTMNLILGSVPPRKAGSAASLSETSGEFGVALGVAALGSLATFVYRSRLAVPPGTPAAAGDAARQGITEATATAAALPGTLGAEVVEAARAAFTSGLTTVAGVGAGVFVGFAVVVAMAFRHVPRTAGAEPERVEEAPASA</sequence>
<dbReference type="GO" id="GO:0005886">
    <property type="term" value="C:plasma membrane"/>
    <property type="evidence" value="ECO:0007669"/>
    <property type="project" value="UniProtKB-SubCell"/>
</dbReference>
<gene>
    <name evidence="9" type="ORF">Psuf_092680</name>
</gene>
<evidence type="ECO:0000256" key="6">
    <source>
        <dbReference type="ARBA" id="ARBA00023136"/>
    </source>
</evidence>
<feature type="domain" description="Major facilitator superfamily (MFS) profile" evidence="8">
    <location>
        <begin position="1"/>
        <end position="406"/>
    </location>
</feature>
<organism evidence="9 10">
    <name type="scientific">Phytohabitans suffuscus</name>
    <dbReference type="NCBI Taxonomy" id="624315"/>
    <lineage>
        <taxon>Bacteria</taxon>
        <taxon>Bacillati</taxon>
        <taxon>Actinomycetota</taxon>
        <taxon>Actinomycetes</taxon>
        <taxon>Micromonosporales</taxon>
        <taxon>Micromonosporaceae</taxon>
    </lineage>
</organism>
<feature type="transmembrane region" description="Helical" evidence="7">
    <location>
        <begin position="108"/>
        <end position="128"/>
    </location>
</feature>
<evidence type="ECO:0000256" key="3">
    <source>
        <dbReference type="ARBA" id="ARBA00022475"/>
    </source>
</evidence>
<evidence type="ECO:0000313" key="9">
    <source>
        <dbReference type="EMBL" id="BCB91955.1"/>
    </source>
</evidence>
<dbReference type="RefSeq" id="WP_173165586.1">
    <property type="nucleotide sequence ID" value="NZ_AP022871.1"/>
</dbReference>
<accession>A0A6F8Z0K0</accession>
<name>A0A6F8Z0K0_9ACTN</name>
<keyword evidence="6 7" id="KW-0472">Membrane</keyword>
<dbReference type="PANTHER" id="PTHR42718">
    <property type="entry name" value="MAJOR FACILITATOR SUPERFAMILY MULTIDRUG TRANSPORTER MFSC"/>
    <property type="match status" value="1"/>
</dbReference>
<evidence type="ECO:0000313" key="10">
    <source>
        <dbReference type="Proteomes" id="UP000503011"/>
    </source>
</evidence>
<keyword evidence="3" id="KW-1003">Cell membrane</keyword>
<dbReference type="KEGG" id="psuu:Psuf_092680"/>
<dbReference type="GO" id="GO:0022857">
    <property type="term" value="F:transmembrane transporter activity"/>
    <property type="evidence" value="ECO:0007669"/>
    <property type="project" value="InterPro"/>
</dbReference>
<feature type="transmembrane region" description="Helical" evidence="7">
    <location>
        <begin position="134"/>
        <end position="154"/>
    </location>
</feature>
<evidence type="ECO:0000256" key="1">
    <source>
        <dbReference type="ARBA" id="ARBA00004651"/>
    </source>
</evidence>
<protein>
    <submittedName>
        <fullName evidence="9">MFS transporter</fullName>
    </submittedName>
</protein>
<feature type="transmembrane region" description="Helical" evidence="7">
    <location>
        <begin position="239"/>
        <end position="256"/>
    </location>
</feature>
<evidence type="ECO:0000259" key="8">
    <source>
        <dbReference type="PROSITE" id="PS50850"/>
    </source>
</evidence>
<dbReference type="InterPro" id="IPR020846">
    <property type="entry name" value="MFS_dom"/>
</dbReference>
<evidence type="ECO:0000256" key="5">
    <source>
        <dbReference type="ARBA" id="ARBA00022989"/>
    </source>
</evidence>
<evidence type="ECO:0000256" key="2">
    <source>
        <dbReference type="ARBA" id="ARBA00022448"/>
    </source>
</evidence>
<reference evidence="9 10" key="1">
    <citation type="submission" date="2020-03" db="EMBL/GenBank/DDBJ databases">
        <title>Whole genome shotgun sequence of Phytohabitans suffuscus NBRC 105367.</title>
        <authorList>
            <person name="Komaki H."/>
            <person name="Tamura T."/>
        </authorList>
    </citation>
    <scope>NUCLEOTIDE SEQUENCE [LARGE SCALE GENOMIC DNA]</scope>
    <source>
        <strain evidence="9 10">NBRC 105367</strain>
    </source>
</reference>
<feature type="transmembrane region" description="Helical" evidence="7">
    <location>
        <begin position="46"/>
        <end position="66"/>
    </location>
</feature>
<dbReference type="EMBL" id="AP022871">
    <property type="protein sequence ID" value="BCB91955.1"/>
    <property type="molecule type" value="Genomic_DNA"/>
</dbReference>
<feature type="transmembrane region" description="Helical" evidence="7">
    <location>
        <begin position="211"/>
        <end position="232"/>
    </location>
</feature>
<dbReference type="Pfam" id="PF07690">
    <property type="entry name" value="MFS_1"/>
    <property type="match status" value="1"/>
</dbReference>
<feature type="transmembrane region" description="Helical" evidence="7">
    <location>
        <begin position="384"/>
        <end position="403"/>
    </location>
</feature>
<dbReference type="AlphaFoldDB" id="A0A6F8Z0K0"/>
<dbReference type="InterPro" id="IPR036259">
    <property type="entry name" value="MFS_trans_sf"/>
</dbReference>
<dbReference type="CDD" id="cd17321">
    <property type="entry name" value="MFS_MMR_MDR_like"/>
    <property type="match status" value="1"/>
</dbReference>
<dbReference type="Proteomes" id="UP000503011">
    <property type="component" value="Chromosome"/>
</dbReference>
<evidence type="ECO:0000256" key="4">
    <source>
        <dbReference type="ARBA" id="ARBA00022692"/>
    </source>
</evidence>
<feature type="transmembrane region" description="Helical" evidence="7">
    <location>
        <begin position="72"/>
        <end position="96"/>
    </location>
</feature>
<feature type="transmembrane region" description="Helical" evidence="7">
    <location>
        <begin position="175"/>
        <end position="199"/>
    </location>
</feature>
<feature type="transmembrane region" description="Helical" evidence="7">
    <location>
        <begin position="312"/>
        <end position="329"/>
    </location>
</feature>
<keyword evidence="5 7" id="KW-1133">Transmembrane helix</keyword>
<keyword evidence="2" id="KW-0813">Transport</keyword>
<dbReference type="InterPro" id="IPR011701">
    <property type="entry name" value="MFS"/>
</dbReference>